<evidence type="ECO:0000313" key="4">
    <source>
        <dbReference type="Proteomes" id="UP000253908"/>
    </source>
</evidence>
<feature type="coiled-coil region" evidence="1">
    <location>
        <begin position="110"/>
        <end position="144"/>
    </location>
</feature>
<dbReference type="EMBL" id="CP024848">
    <property type="protein sequence ID" value="AXI08636.1"/>
    <property type="molecule type" value="Genomic_DNA"/>
</dbReference>
<keyword evidence="4" id="KW-1185">Reference proteome</keyword>
<dbReference type="KEGG" id="ocn:CUC15_06795"/>
<accession>A0A345PF56</accession>
<sequence>METLPNWFWIIYYIFLFFSLVTGLIGLVRQWLSTLSAFTISLSLLAPLVSFVYSIQRSSGVTELEYLIAQLKTGDLWAIFITVIFLYLIAWNLFLLTYLIIKLSRIPSVKEKLLMAKRKLLELLKKLQSNRQDEESKSEGVKSESK</sequence>
<feature type="transmembrane region" description="Helical" evidence="2">
    <location>
        <begin position="76"/>
        <end position="101"/>
    </location>
</feature>
<keyword evidence="2" id="KW-1133">Transmembrane helix</keyword>
<protein>
    <submittedName>
        <fullName evidence="3">Uncharacterized protein</fullName>
    </submittedName>
</protein>
<dbReference type="OrthoDB" id="2645556at2"/>
<feature type="transmembrane region" description="Helical" evidence="2">
    <location>
        <begin position="35"/>
        <end position="56"/>
    </location>
</feature>
<keyword evidence="1" id="KW-0175">Coiled coil</keyword>
<dbReference type="RefSeq" id="WP_114915933.1">
    <property type="nucleotide sequence ID" value="NZ_CP024848.1"/>
</dbReference>
<dbReference type="Proteomes" id="UP000253908">
    <property type="component" value="Chromosome"/>
</dbReference>
<keyword evidence="2" id="KW-0472">Membrane</keyword>
<gene>
    <name evidence="3" type="ORF">CUC15_06795</name>
</gene>
<dbReference type="AlphaFoldDB" id="A0A345PF56"/>
<evidence type="ECO:0000256" key="1">
    <source>
        <dbReference type="SAM" id="Coils"/>
    </source>
</evidence>
<feature type="transmembrane region" description="Helical" evidence="2">
    <location>
        <begin position="6"/>
        <end position="28"/>
    </location>
</feature>
<evidence type="ECO:0000313" key="3">
    <source>
        <dbReference type="EMBL" id="AXI08636.1"/>
    </source>
</evidence>
<organism evidence="3 4">
    <name type="scientific">Oceanobacillus zhaokaii</name>
    <dbReference type="NCBI Taxonomy" id="2052660"/>
    <lineage>
        <taxon>Bacteria</taxon>
        <taxon>Bacillati</taxon>
        <taxon>Bacillota</taxon>
        <taxon>Bacilli</taxon>
        <taxon>Bacillales</taxon>
        <taxon>Bacillaceae</taxon>
        <taxon>Oceanobacillus</taxon>
    </lineage>
</organism>
<reference evidence="4" key="1">
    <citation type="submission" date="2017-11" db="EMBL/GenBank/DDBJ databases">
        <authorList>
            <person name="Zhu W."/>
        </authorList>
    </citation>
    <scope>NUCLEOTIDE SEQUENCE [LARGE SCALE GENOMIC DNA]</scope>
    <source>
        <strain evidence="4">160</strain>
    </source>
</reference>
<keyword evidence="2" id="KW-0812">Transmembrane</keyword>
<evidence type="ECO:0000256" key="2">
    <source>
        <dbReference type="SAM" id="Phobius"/>
    </source>
</evidence>
<proteinExistence type="predicted"/>
<name>A0A345PF56_9BACI</name>